<name>A0ABR2G359_9ROSI</name>
<gene>
    <name evidence="6" type="ORF">V6N12_045329</name>
</gene>
<evidence type="ECO:0000256" key="3">
    <source>
        <dbReference type="ARBA" id="ARBA00022679"/>
    </source>
</evidence>
<organism evidence="6 7">
    <name type="scientific">Hibiscus sabdariffa</name>
    <name type="common">roselle</name>
    <dbReference type="NCBI Taxonomy" id="183260"/>
    <lineage>
        <taxon>Eukaryota</taxon>
        <taxon>Viridiplantae</taxon>
        <taxon>Streptophyta</taxon>
        <taxon>Embryophyta</taxon>
        <taxon>Tracheophyta</taxon>
        <taxon>Spermatophyta</taxon>
        <taxon>Magnoliopsida</taxon>
        <taxon>eudicotyledons</taxon>
        <taxon>Gunneridae</taxon>
        <taxon>Pentapetalae</taxon>
        <taxon>rosids</taxon>
        <taxon>malvids</taxon>
        <taxon>Malvales</taxon>
        <taxon>Malvaceae</taxon>
        <taxon>Malvoideae</taxon>
        <taxon>Hibiscus</taxon>
    </lineage>
</organism>
<evidence type="ECO:0000256" key="1">
    <source>
        <dbReference type="ARBA" id="ARBA00009995"/>
    </source>
</evidence>
<protein>
    <recommendedName>
        <fullName evidence="5">Glycosyltransferase</fullName>
        <ecNumber evidence="5">2.4.1.-</ecNumber>
    </recommendedName>
</protein>
<dbReference type="PROSITE" id="PS00375">
    <property type="entry name" value="UDPGT"/>
    <property type="match status" value="1"/>
</dbReference>
<evidence type="ECO:0000256" key="2">
    <source>
        <dbReference type="ARBA" id="ARBA00022676"/>
    </source>
</evidence>
<dbReference type="Pfam" id="PF00201">
    <property type="entry name" value="UDPGT"/>
    <property type="match status" value="1"/>
</dbReference>
<comment type="similarity">
    <text evidence="1 4">Belongs to the UDP-glycosyltransferase family.</text>
</comment>
<comment type="caution">
    <text evidence="6">The sequence shown here is derived from an EMBL/GenBank/DDBJ whole genome shotgun (WGS) entry which is preliminary data.</text>
</comment>
<dbReference type="SUPFAM" id="SSF53756">
    <property type="entry name" value="UDP-Glycosyltransferase/glycogen phosphorylase"/>
    <property type="match status" value="1"/>
</dbReference>
<evidence type="ECO:0000313" key="6">
    <source>
        <dbReference type="EMBL" id="KAK8593245.1"/>
    </source>
</evidence>
<dbReference type="InterPro" id="IPR002213">
    <property type="entry name" value="UDP_glucos_trans"/>
</dbReference>
<keyword evidence="2 4" id="KW-0328">Glycosyltransferase</keyword>
<dbReference type="InterPro" id="IPR035595">
    <property type="entry name" value="UDP_glycos_trans_CS"/>
</dbReference>
<evidence type="ECO:0000256" key="5">
    <source>
        <dbReference type="RuleBase" id="RU362057"/>
    </source>
</evidence>
<dbReference type="Proteomes" id="UP001472677">
    <property type="component" value="Unassembled WGS sequence"/>
</dbReference>
<reference evidence="6 7" key="1">
    <citation type="journal article" date="2024" name="G3 (Bethesda)">
        <title>Genome assembly of Hibiscus sabdariffa L. provides insights into metabolisms of medicinal natural products.</title>
        <authorList>
            <person name="Kim T."/>
        </authorList>
    </citation>
    <scope>NUCLEOTIDE SEQUENCE [LARGE SCALE GENOMIC DNA]</scope>
    <source>
        <strain evidence="6">TK-2024</strain>
        <tissue evidence="6">Old leaves</tissue>
    </source>
</reference>
<accession>A0ABR2G359</accession>
<dbReference type="PANTHER" id="PTHR11926">
    <property type="entry name" value="GLUCOSYL/GLUCURONOSYL TRANSFERASES"/>
    <property type="match status" value="1"/>
</dbReference>
<evidence type="ECO:0000313" key="7">
    <source>
        <dbReference type="Proteomes" id="UP001472677"/>
    </source>
</evidence>
<dbReference type="EC" id="2.4.1.-" evidence="5"/>
<dbReference type="Gene3D" id="3.40.50.2000">
    <property type="entry name" value="Glycogen Phosphorylase B"/>
    <property type="match status" value="2"/>
</dbReference>
<dbReference type="EMBL" id="JBBPBM010000003">
    <property type="protein sequence ID" value="KAK8593245.1"/>
    <property type="molecule type" value="Genomic_DNA"/>
</dbReference>
<evidence type="ECO:0000256" key="4">
    <source>
        <dbReference type="RuleBase" id="RU003718"/>
    </source>
</evidence>
<keyword evidence="7" id="KW-1185">Reference proteome</keyword>
<dbReference type="PANTHER" id="PTHR11926:SF1392">
    <property type="entry name" value="GLYCOSYLTRANSFERASE"/>
    <property type="match status" value="1"/>
</dbReference>
<dbReference type="CDD" id="cd03784">
    <property type="entry name" value="GT1_Gtf-like"/>
    <property type="match status" value="1"/>
</dbReference>
<proteinExistence type="inferred from homology"/>
<sequence length="482" mass="54400">MDKEEQRPQTSPHVLIFPLPAQGHVNSMLKLAELLALAGLKLTFLNSDFVHEQLLRHTDVVSRFVKYAGFEFRTIPDGLPDEHPRAGHGFMEIFETLESITKPIFNEMLVNMKPRVDCLLADGVLGIAVDVAQELGIPIIQFRTISACSTWAYFAVLDMIQAGELPIKGKEDMDRLITSVPGMETFLRCRDLPGFCRVMDSTLQRISEDTRKNFKGHGLLLNTFEDLEGDILSHMRTKSPNIYTVGPLHLHLRTRLCESDQTLFEQSPNSFYKVDRSCLSWLDKQPKGSVLYVSFGSLTVLSSEQVFEFWFGLINSGKRFLWVLRPGIMPEKGDEGNNIPVELIKGTKERGCLVSWAPQEEVLGHGAIGGFLTHSGWNSTLESVVEGVPMICWPYFADQQINSRFVSQVWGLGLDMKDLCDRHIVEKMVNDLMVERRDEFLKSTTKMAKLARECVNVGGSSYCNLDRLVEDIRSMNSSLGDF</sequence>
<keyword evidence="3 4" id="KW-0808">Transferase</keyword>